<dbReference type="InterPro" id="IPR012337">
    <property type="entry name" value="RNaseH-like_sf"/>
</dbReference>
<proteinExistence type="inferred from homology"/>
<dbReference type="EC" id="2.7.7.7" evidence="2"/>
<dbReference type="Proteomes" id="UP000184012">
    <property type="component" value="Unassembled WGS sequence"/>
</dbReference>
<dbReference type="CDD" id="cd08642">
    <property type="entry name" value="DNA_pol_A_pol_I_A"/>
    <property type="match status" value="1"/>
</dbReference>
<dbReference type="Gene3D" id="3.30.70.370">
    <property type="match status" value="1"/>
</dbReference>
<dbReference type="RefSeq" id="WP_073382738.1">
    <property type="nucleotide sequence ID" value="NZ_FRBP01000006.1"/>
</dbReference>
<dbReference type="PANTHER" id="PTHR10133:SF27">
    <property type="entry name" value="DNA POLYMERASE NU"/>
    <property type="match status" value="1"/>
</dbReference>
<comment type="catalytic activity">
    <reaction evidence="4">
        <text>DNA(n) + a 2'-deoxyribonucleoside 5'-triphosphate = DNA(n+1) + diphosphate</text>
        <dbReference type="Rhea" id="RHEA:22508"/>
        <dbReference type="Rhea" id="RHEA-COMP:17339"/>
        <dbReference type="Rhea" id="RHEA-COMP:17340"/>
        <dbReference type="ChEBI" id="CHEBI:33019"/>
        <dbReference type="ChEBI" id="CHEBI:61560"/>
        <dbReference type="ChEBI" id="CHEBI:173112"/>
        <dbReference type="EC" id="2.7.7.7"/>
    </reaction>
</comment>
<evidence type="ECO:0000256" key="3">
    <source>
        <dbReference type="ARBA" id="ARBA00022705"/>
    </source>
</evidence>
<evidence type="ECO:0000313" key="6">
    <source>
        <dbReference type="EMBL" id="SHL56303.1"/>
    </source>
</evidence>
<gene>
    <name evidence="6" type="ORF">SAMN04515649_10611</name>
</gene>
<dbReference type="Gene3D" id="3.30.420.10">
    <property type="entry name" value="Ribonuclease H-like superfamily/Ribonuclease H"/>
    <property type="match status" value="1"/>
</dbReference>
<dbReference type="Pfam" id="PF00476">
    <property type="entry name" value="DNA_pol_A"/>
    <property type="match status" value="1"/>
</dbReference>
<dbReference type="AlphaFoldDB" id="A0AB74EYU7"/>
<dbReference type="SUPFAM" id="SSF56672">
    <property type="entry name" value="DNA/RNA polymerases"/>
    <property type="match status" value="1"/>
</dbReference>
<dbReference type="PANTHER" id="PTHR10133">
    <property type="entry name" value="DNA POLYMERASE I"/>
    <property type="match status" value="1"/>
</dbReference>
<evidence type="ECO:0000256" key="4">
    <source>
        <dbReference type="ARBA" id="ARBA00049244"/>
    </source>
</evidence>
<feature type="domain" description="DNA-directed DNA polymerase family A palm" evidence="5">
    <location>
        <begin position="370"/>
        <end position="618"/>
    </location>
</feature>
<comment type="caution">
    <text evidence="6">The sequence shown here is derived from an EMBL/GenBank/DDBJ whole genome shotgun (WGS) entry which is preliminary data.</text>
</comment>
<dbReference type="InterPro" id="IPR001098">
    <property type="entry name" value="DNA-dir_DNA_pol_A_palm_dom"/>
</dbReference>
<dbReference type="SUPFAM" id="SSF53098">
    <property type="entry name" value="Ribonuclease H-like"/>
    <property type="match status" value="1"/>
</dbReference>
<evidence type="ECO:0000313" key="7">
    <source>
        <dbReference type="Proteomes" id="UP000184012"/>
    </source>
</evidence>
<dbReference type="GO" id="GO:0003677">
    <property type="term" value="F:DNA binding"/>
    <property type="evidence" value="ECO:0007669"/>
    <property type="project" value="InterPro"/>
</dbReference>
<dbReference type="InterPro" id="IPR043502">
    <property type="entry name" value="DNA/RNA_pol_sf"/>
</dbReference>
<keyword evidence="3" id="KW-0235">DNA replication</keyword>
<dbReference type="GO" id="GO:0006261">
    <property type="term" value="P:DNA-templated DNA replication"/>
    <property type="evidence" value="ECO:0007669"/>
    <property type="project" value="InterPro"/>
</dbReference>
<evidence type="ECO:0000256" key="1">
    <source>
        <dbReference type="ARBA" id="ARBA00007705"/>
    </source>
</evidence>
<dbReference type="InterPro" id="IPR036397">
    <property type="entry name" value="RNaseH_sf"/>
</dbReference>
<dbReference type="GO" id="GO:0003887">
    <property type="term" value="F:DNA-directed DNA polymerase activity"/>
    <property type="evidence" value="ECO:0007669"/>
    <property type="project" value="UniProtKB-EC"/>
</dbReference>
<reference evidence="6 7" key="1">
    <citation type="submission" date="2016-11" db="EMBL/GenBank/DDBJ databases">
        <authorList>
            <person name="Varghese N."/>
            <person name="Submissions S."/>
        </authorList>
    </citation>
    <scope>NUCLEOTIDE SEQUENCE [LARGE SCALE GENOMIC DNA]</scope>
    <source>
        <strain evidence="6 7">FD</strain>
    </source>
</reference>
<dbReference type="InterPro" id="IPR002298">
    <property type="entry name" value="DNA_polymerase_A"/>
</dbReference>
<accession>A0AB74EYU7</accession>
<evidence type="ECO:0000256" key="2">
    <source>
        <dbReference type="ARBA" id="ARBA00012417"/>
    </source>
</evidence>
<dbReference type="EMBL" id="FRBP01000006">
    <property type="protein sequence ID" value="SHL56303.1"/>
    <property type="molecule type" value="Genomic_DNA"/>
</dbReference>
<evidence type="ECO:0000259" key="5">
    <source>
        <dbReference type="SMART" id="SM00482"/>
    </source>
</evidence>
<name>A0AB74EYU7_9FIRM</name>
<dbReference type="GO" id="GO:0006302">
    <property type="term" value="P:double-strand break repair"/>
    <property type="evidence" value="ECO:0007669"/>
    <property type="project" value="TreeGrafter"/>
</dbReference>
<comment type="similarity">
    <text evidence="1">Belongs to the DNA polymerase type-A family.</text>
</comment>
<dbReference type="Gene3D" id="1.10.150.20">
    <property type="entry name" value="5' to 3' exonuclease, C-terminal subdomain"/>
    <property type="match status" value="1"/>
</dbReference>
<organism evidence="6 7">
    <name type="scientific">Eubacterium callanderi</name>
    <dbReference type="NCBI Taxonomy" id="53442"/>
    <lineage>
        <taxon>Bacteria</taxon>
        <taxon>Bacillati</taxon>
        <taxon>Bacillota</taxon>
        <taxon>Clostridia</taxon>
        <taxon>Eubacteriales</taxon>
        <taxon>Eubacteriaceae</taxon>
        <taxon>Eubacterium</taxon>
    </lineage>
</organism>
<protein>
    <recommendedName>
        <fullName evidence="2">DNA-directed DNA polymerase</fullName>
        <ecNumber evidence="2">2.7.7.7</ecNumber>
    </recommendedName>
</protein>
<dbReference type="SMART" id="SM00482">
    <property type="entry name" value="POLAc"/>
    <property type="match status" value="1"/>
</dbReference>
<sequence>MAKNLSIDIETYSGVDLTKSGLYKYVQSPDFEILLFAYSFDDEPVEVVDLTQKGRTLPQRVLWALQDPNVKKAAFNAAFEWYCINKFFVSPLEQWECTMVHAYYAGYAGGLGLVAEAMGMPPDKKKDTAGKALIKLFCCPNGKKTKKHPYDRVLPKHEPEKWQLFIEYCRQDVVVEKAIKEKLDKYPLPEQEQRYWIMDQAINSGGVGTAMPLIDGALYIKDAVEQELKENIRAITGTDNPNSDDQVKAWIFETAGIEVKSLEKKVVEDVLDAVSAFPEVVTVLNLRKQLKKSSLAKYATLKDGTCADGRFRGMLQFYGAKTGRWAGRAVQPQNLPRNYMATLDTARELVMQKNVEGLKLIYGNVQDTASQLIRTAFVPTEGCIFAVADYSAIEARVIAWLAGENWKLDVFRTHGKIYEASASAMFGVPLKKITKGNPEYELRAKGKVAELALGYQGSDGALIQMGALKMGLEEEELPDIVRRWRASNPRIKDLWWKLDRAAVQCVKYGTPQYLQKGIVLSRDQEYLFITLPSGRQLFYLHPGILPNRWGDDAISYEGRGASKKWVTLETYGGKLTENVVQAIARDCLAEAMYKLHCAGYKICFHVHDEVILEVPKNDPCYNLDNAIKIMCEPPAWAPDLPLNADGFTSDYYKKD</sequence>